<sequence>MMDYCLNSRGDLGMKGFLYGEKWCVLCMGWMGRDFYGIGNACQVAIGNGSNIMLWRDVLVESHQLKEAFPRIQALAVYKTCFVLDFYQWQDKKWVWKVELRRPPFDWEKGQWKCFMKCLECVTIQNSVKDTIAWGYSSSGSFSIMSFRKVLEDIEVWEIRNQAVFNAKEANVLQAIDMVKLQVAWWFKHYSKGSNETMTTMLLNIKEICMDSKPNKKHRRAD</sequence>
<dbReference type="Proteomes" id="UP001281410">
    <property type="component" value="Unassembled WGS sequence"/>
</dbReference>
<comment type="caution">
    <text evidence="1">The sequence shown here is derived from an EMBL/GenBank/DDBJ whole genome shotgun (WGS) entry which is preliminary data.</text>
</comment>
<dbReference type="PANTHER" id="PTHR36617">
    <property type="entry name" value="PROTEIN, PUTATIVE-RELATED"/>
    <property type="match status" value="1"/>
</dbReference>
<organism evidence="1 2">
    <name type="scientific">Dipteronia sinensis</name>
    <dbReference type="NCBI Taxonomy" id="43782"/>
    <lineage>
        <taxon>Eukaryota</taxon>
        <taxon>Viridiplantae</taxon>
        <taxon>Streptophyta</taxon>
        <taxon>Embryophyta</taxon>
        <taxon>Tracheophyta</taxon>
        <taxon>Spermatophyta</taxon>
        <taxon>Magnoliopsida</taxon>
        <taxon>eudicotyledons</taxon>
        <taxon>Gunneridae</taxon>
        <taxon>Pentapetalae</taxon>
        <taxon>rosids</taxon>
        <taxon>malvids</taxon>
        <taxon>Sapindales</taxon>
        <taxon>Sapindaceae</taxon>
        <taxon>Hippocastanoideae</taxon>
        <taxon>Acereae</taxon>
        <taxon>Dipteronia</taxon>
    </lineage>
</organism>
<dbReference type="EMBL" id="JANJYJ010000007">
    <property type="protein sequence ID" value="KAK3199005.1"/>
    <property type="molecule type" value="Genomic_DNA"/>
</dbReference>
<protein>
    <submittedName>
        <fullName evidence="1">Uncharacterized protein</fullName>
    </submittedName>
</protein>
<gene>
    <name evidence="1" type="ORF">Dsin_022420</name>
</gene>
<proteinExistence type="predicted"/>
<evidence type="ECO:0000313" key="1">
    <source>
        <dbReference type="EMBL" id="KAK3199005.1"/>
    </source>
</evidence>
<evidence type="ECO:0000313" key="2">
    <source>
        <dbReference type="Proteomes" id="UP001281410"/>
    </source>
</evidence>
<name>A0AAE0A1H2_9ROSI</name>
<keyword evidence="2" id="KW-1185">Reference proteome</keyword>
<dbReference type="PANTHER" id="PTHR36617:SF5">
    <property type="entry name" value="OS05G0421675 PROTEIN"/>
    <property type="match status" value="1"/>
</dbReference>
<reference evidence="1" key="1">
    <citation type="journal article" date="2023" name="Plant J.">
        <title>Genome sequences and population genomics provide insights into the demographic history, inbreeding, and mutation load of two 'living fossil' tree species of Dipteronia.</title>
        <authorList>
            <person name="Feng Y."/>
            <person name="Comes H.P."/>
            <person name="Chen J."/>
            <person name="Zhu S."/>
            <person name="Lu R."/>
            <person name="Zhang X."/>
            <person name="Li P."/>
            <person name="Qiu J."/>
            <person name="Olsen K.M."/>
            <person name="Qiu Y."/>
        </authorList>
    </citation>
    <scope>NUCLEOTIDE SEQUENCE</scope>
    <source>
        <strain evidence="1">NBL</strain>
    </source>
</reference>
<accession>A0AAE0A1H2</accession>
<dbReference type="AlphaFoldDB" id="A0AAE0A1H2"/>